<dbReference type="PANTHER" id="PTHR33823:SF4">
    <property type="entry name" value="GENERAL STRESS PROTEIN 16O"/>
    <property type="match status" value="1"/>
</dbReference>
<evidence type="ECO:0000313" key="6">
    <source>
        <dbReference type="EMBL" id="ORC37883.1"/>
    </source>
</evidence>
<protein>
    <submittedName>
        <fullName evidence="6">Conjugal transfer protein TraR</fullName>
    </submittedName>
</protein>
<keyword evidence="1" id="KW-0479">Metal-binding</keyword>
<dbReference type="STRING" id="1963862.B4O97_02465"/>
<evidence type="ECO:0000256" key="4">
    <source>
        <dbReference type="PROSITE-ProRule" id="PRU00510"/>
    </source>
</evidence>
<dbReference type="InterPro" id="IPR037187">
    <property type="entry name" value="DnaK_N"/>
</dbReference>
<accession>A0A1Y1S2B7</accession>
<reference evidence="6 7" key="1">
    <citation type="submission" date="2017-03" db="EMBL/GenBank/DDBJ databases">
        <title>Draft Genome sequence of Marispirochaeta sp. strain JC444.</title>
        <authorList>
            <person name="Shivani Y."/>
            <person name="Subhash Y."/>
            <person name="Sasikala C."/>
            <person name="Ramana C."/>
        </authorList>
    </citation>
    <scope>NUCLEOTIDE SEQUENCE [LARGE SCALE GENOMIC DNA]</scope>
    <source>
        <strain evidence="6 7">JC444</strain>
    </source>
</reference>
<dbReference type="Gene3D" id="1.20.120.910">
    <property type="entry name" value="DksA, coiled-coil domain"/>
    <property type="match status" value="1"/>
</dbReference>
<dbReference type="PANTHER" id="PTHR33823">
    <property type="entry name" value="RNA POLYMERASE-BINDING TRANSCRIPTION FACTOR DKSA-RELATED"/>
    <property type="match status" value="1"/>
</dbReference>
<dbReference type="GO" id="GO:0008270">
    <property type="term" value="F:zinc ion binding"/>
    <property type="evidence" value="ECO:0007669"/>
    <property type="project" value="UniProtKB-KW"/>
</dbReference>
<evidence type="ECO:0000259" key="5">
    <source>
        <dbReference type="Pfam" id="PF01258"/>
    </source>
</evidence>
<name>A0A1Y1S2B7_9SPIO</name>
<evidence type="ECO:0000313" key="7">
    <source>
        <dbReference type="Proteomes" id="UP000192343"/>
    </source>
</evidence>
<dbReference type="PROSITE" id="PS51128">
    <property type="entry name" value="ZF_DKSA_2"/>
    <property type="match status" value="1"/>
</dbReference>
<dbReference type="SUPFAM" id="SSF109635">
    <property type="entry name" value="DnaK suppressor protein DksA, alpha-hairpin domain"/>
    <property type="match status" value="1"/>
</dbReference>
<dbReference type="InterPro" id="IPR000962">
    <property type="entry name" value="Znf_DskA_TraR"/>
</dbReference>
<sequence length="118" mass="13827">MDKAFVDQMKEKLITLKEEIVNNLMSESEDFENLVRDMDPKDLVDVAADDIDRKTLETLSTNDVKRLRLIDSALSRIKNERYGVCMRCNKKIPRERLEAIPYALMCIDCKSSDERRNR</sequence>
<dbReference type="RefSeq" id="WP_083047984.1">
    <property type="nucleotide sequence ID" value="NZ_CAXXQO010000003.1"/>
</dbReference>
<gene>
    <name evidence="6" type="ORF">B4O97_02465</name>
</gene>
<dbReference type="Proteomes" id="UP000192343">
    <property type="component" value="Unassembled WGS sequence"/>
</dbReference>
<keyword evidence="2" id="KW-0863">Zinc-finger</keyword>
<dbReference type="AlphaFoldDB" id="A0A1Y1S2B7"/>
<keyword evidence="3" id="KW-0862">Zinc</keyword>
<dbReference type="Pfam" id="PF01258">
    <property type="entry name" value="zf-dskA_traR"/>
    <property type="match status" value="1"/>
</dbReference>
<proteinExistence type="predicted"/>
<evidence type="ECO:0000256" key="3">
    <source>
        <dbReference type="ARBA" id="ARBA00022833"/>
    </source>
</evidence>
<feature type="domain" description="Zinc finger DksA/TraR C4-type" evidence="5">
    <location>
        <begin position="81"/>
        <end position="115"/>
    </location>
</feature>
<dbReference type="EMBL" id="MWQY01000002">
    <property type="protein sequence ID" value="ORC37883.1"/>
    <property type="molecule type" value="Genomic_DNA"/>
</dbReference>
<organism evidence="6 7">
    <name type="scientific">Marispirochaeta aestuarii</name>
    <dbReference type="NCBI Taxonomy" id="1963862"/>
    <lineage>
        <taxon>Bacteria</taxon>
        <taxon>Pseudomonadati</taxon>
        <taxon>Spirochaetota</taxon>
        <taxon>Spirochaetia</taxon>
        <taxon>Spirochaetales</taxon>
        <taxon>Spirochaetaceae</taxon>
        <taxon>Marispirochaeta</taxon>
    </lineage>
</organism>
<keyword evidence="7" id="KW-1185">Reference proteome</keyword>
<evidence type="ECO:0000256" key="2">
    <source>
        <dbReference type="ARBA" id="ARBA00022771"/>
    </source>
</evidence>
<dbReference type="SUPFAM" id="SSF57716">
    <property type="entry name" value="Glucocorticoid receptor-like (DNA-binding domain)"/>
    <property type="match status" value="1"/>
</dbReference>
<comment type="caution">
    <text evidence="6">The sequence shown here is derived from an EMBL/GenBank/DDBJ whole genome shotgun (WGS) entry which is preliminary data.</text>
</comment>
<feature type="zinc finger region" description="dksA C4-type" evidence="4">
    <location>
        <begin position="85"/>
        <end position="109"/>
    </location>
</feature>
<dbReference type="OrthoDB" id="9811543at2"/>
<evidence type="ECO:0000256" key="1">
    <source>
        <dbReference type="ARBA" id="ARBA00022723"/>
    </source>
</evidence>